<dbReference type="STRING" id="1054147.F4PL25"/>
<keyword evidence="5" id="KW-0808">Transferase</keyword>
<dbReference type="GO" id="GO:0015940">
    <property type="term" value="P:pantothenate biosynthetic process"/>
    <property type="evidence" value="ECO:0007669"/>
    <property type="project" value="UniProtKB-UniPathway"/>
</dbReference>
<evidence type="ECO:0000256" key="8">
    <source>
        <dbReference type="ARBA" id="ARBA00049172"/>
    </source>
</evidence>
<dbReference type="PANTHER" id="PTHR20881">
    <property type="entry name" value="3-METHYL-2-OXOBUTANOATE HYDROXYMETHYLTRANSFERASE"/>
    <property type="match status" value="1"/>
</dbReference>
<keyword evidence="6" id="KW-0521">NADP</keyword>
<dbReference type="InterPro" id="IPR013332">
    <property type="entry name" value="KPR_N"/>
</dbReference>
<dbReference type="UniPathway" id="UPA00028">
    <property type="reaction ID" value="UER00003"/>
</dbReference>
<dbReference type="RefSeq" id="XP_004361098.1">
    <property type="nucleotide sequence ID" value="XM_004361041.1"/>
</dbReference>
<dbReference type="NCBIfam" id="NF001452">
    <property type="entry name" value="PRK00311.1"/>
    <property type="match status" value="1"/>
</dbReference>
<dbReference type="EMBL" id="GL883008">
    <property type="protein sequence ID" value="EGG23247.1"/>
    <property type="molecule type" value="Genomic_DNA"/>
</dbReference>
<evidence type="ECO:0000259" key="9">
    <source>
        <dbReference type="Pfam" id="PF02558"/>
    </source>
</evidence>
<dbReference type="NCBIfam" id="TIGR00222">
    <property type="entry name" value="panB"/>
    <property type="match status" value="1"/>
</dbReference>
<dbReference type="AlphaFoldDB" id="F4PL25"/>
<dbReference type="GO" id="GO:0003864">
    <property type="term" value="F:3-methyl-2-oxobutanoate hydroxymethyltransferase activity"/>
    <property type="evidence" value="ECO:0007669"/>
    <property type="project" value="UniProtKB-EC"/>
</dbReference>
<evidence type="ECO:0000256" key="2">
    <source>
        <dbReference type="ARBA" id="ARBA00007870"/>
    </source>
</evidence>
<dbReference type="FunFam" id="3.20.20.60:FF:000003">
    <property type="entry name" value="3-methyl-2-oxobutanoate hydroxymethyltransferase"/>
    <property type="match status" value="1"/>
</dbReference>
<dbReference type="InterPro" id="IPR036291">
    <property type="entry name" value="NAD(P)-bd_dom_sf"/>
</dbReference>
<dbReference type="Proteomes" id="UP000007797">
    <property type="component" value="Unassembled WGS sequence"/>
</dbReference>
<protein>
    <recommendedName>
        <fullName evidence="4">3-methyl-2-oxobutanoate hydroxymethyltransferase</fullName>
        <ecNumber evidence="4">2.1.2.11</ecNumber>
    </recommendedName>
</protein>
<dbReference type="InterPro" id="IPR040442">
    <property type="entry name" value="Pyrv_kinase-like_dom_sf"/>
</dbReference>
<dbReference type="InterPro" id="IPR008927">
    <property type="entry name" value="6-PGluconate_DH-like_C_sf"/>
</dbReference>
<feature type="domain" description="Ketopantoate reductase N-terminal" evidence="9">
    <location>
        <begin position="475"/>
        <end position="633"/>
    </location>
</feature>
<evidence type="ECO:0000256" key="5">
    <source>
        <dbReference type="ARBA" id="ARBA00022679"/>
    </source>
</evidence>
<dbReference type="InterPro" id="IPR015813">
    <property type="entry name" value="Pyrv/PenolPyrv_kinase-like_dom"/>
</dbReference>
<dbReference type="SUPFAM" id="SSF51621">
    <property type="entry name" value="Phosphoenolpyruvate/pyruvate domain"/>
    <property type="match status" value="1"/>
</dbReference>
<proteinExistence type="inferred from homology"/>
<dbReference type="InterPro" id="IPR013328">
    <property type="entry name" value="6PGD_dom2"/>
</dbReference>
<dbReference type="KEGG" id="dfa:DFA_05379"/>
<dbReference type="HAMAP" id="MF_00156">
    <property type="entry name" value="PanB"/>
    <property type="match status" value="1"/>
</dbReference>
<reference evidence="12" key="1">
    <citation type="journal article" date="2011" name="Genome Res.">
        <title>Phylogeny-wide analysis of social amoeba genomes highlights ancient origins for complex intercellular communication.</title>
        <authorList>
            <person name="Heidel A.J."/>
            <person name="Lawal H.M."/>
            <person name="Felder M."/>
            <person name="Schilde C."/>
            <person name="Helps N.R."/>
            <person name="Tunggal B."/>
            <person name="Rivero F."/>
            <person name="John U."/>
            <person name="Schleicher M."/>
            <person name="Eichinger L."/>
            <person name="Platzer M."/>
            <person name="Noegel A.A."/>
            <person name="Schaap P."/>
            <person name="Gloeckner G."/>
        </authorList>
    </citation>
    <scope>NUCLEOTIDE SEQUENCE [LARGE SCALE GENOMIC DNA]</scope>
    <source>
        <strain evidence="12">SH3</strain>
    </source>
</reference>
<dbReference type="Gene3D" id="1.10.1040.10">
    <property type="entry name" value="N-(1-d-carboxylethyl)-l-norvaline Dehydrogenase, domain 2"/>
    <property type="match status" value="1"/>
</dbReference>
<dbReference type="NCBIfam" id="TIGR00745">
    <property type="entry name" value="apbA_panE"/>
    <property type="match status" value="1"/>
</dbReference>
<comment type="similarity">
    <text evidence="3">Belongs to the PanB family.</text>
</comment>
<dbReference type="SUPFAM" id="SSF48179">
    <property type="entry name" value="6-phosphogluconate dehydrogenase C-terminal domain-like"/>
    <property type="match status" value="1"/>
</dbReference>
<dbReference type="OrthoDB" id="425211at2759"/>
<dbReference type="GO" id="GO:0008677">
    <property type="term" value="F:2-dehydropantoate 2-reductase activity"/>
    <property type="evidence" value="ECO:0007669"/>
    <property type="project" value="InterPro"/>
</dbReference>
<dbReference type="Pfam" id="PF02558">
    <property type="entry name" value="ApbA"/>
    <property type="match status" value="1"/>
</dbReference>
<dbReference type="GeneID" id="14874942"/>
<feature type="domain" description="Ketopantoate reductase C-terminal" evidence="10">
    <location>
        <begin position="677"/>
        <end position="801"/>
    </location>
</feature>
<dbReference type="InterPro" id="IPR003710">
    <property type="entry name" value="ApbA"/>
</dbReference>
<dbReference type="SUPFAM" id="SSF51735">
    <property type="entry name" value="NAD(P)-binding Rossmann-fold domains"/>
    <property type="match status" value="1"/>
</dbReference>
<keyword evidence="12" id="KW-1185">Reference proteome</keyword>
<evidence type="ECO:0000313" key="11">
    <source>
        <dbReference type="EMBL" id="EGG23247.1"/>
    </source>
</evidence>
<organism evidence="11 12">
    <name type="scientific">Cavenderia fasciculata</name>
    <name type="common">Slime mold</name>
    <name type="synonym">Dictyostelium fasciculatum</name>
    <dbReference type="NCBI Taxonomy" id="261658"/>
    <lineage>
        <taxon>Eukaryota</taxon>
        <taxon>Amoebozoa</taxon>
        <taxon>Evosea</taxon>
        <taxon>Eumycetozoa</taxon>
        <taxon>Dictyostelia</taxon>
        <taxon>Acytosteliales</taxon>
        <taxon>Cavenderiaceae</taxon>
        <taxon>Cavenderia</taxon>
    </lineage>
</organism>
<dbReference type="Gene3D" id="3.20.20.60">
    <property type="entry name" value="Phosphoenolpyruvate-binding domains"/>
    <property type="match status" value="1"/>
</dbReference>
<dbReference type="Gene3D" id="3.40.50.720">
    <property type="entry name" value="NAD(P)-binding Rossmann-like Domain"/>
    <property type="match status" value="1"/>
</dbReference>
<dbReference type="Pfam" id="PF02548">
    <property type="entry name" value="Pantoate_transf"/>
    <property type="match status" value="1"/>
</dbReference>
<evidence type="ECO:0000256" key="3">
    <source>
        <dbReference type="ARBA" id="ARBA00008676"/>
    </source>
</evidence>
<evidence type="ECO:0000259" key="10">
    <source>
        <dbReference type="Pfam" id="PF08546"/>
    </source>
</evidence>
<evidence type="ECO:0000256" key="7">
    <source>
        <dbReference type="ARBA" id="ARBA00023002"/>
    </source>
</evidence>
<comment type="similarity">
    <text evidence="2">Belongs to the ketopantoate reductase family.</text>
</comment>
<dbReference type="EC" id="2.1.2.11" evidence="4"/>
<dbReference type="Pfam" id="PF08546">
    <property type="entry name" value="ApbA_C"/>
    <property type="match status" value="1"/>
</dbReference>
<keyword evidence="7" id="KW-0560">Oxidoreductase</keyword>
<comment type="pathway">
    <text evidence="1">Cofactor biosynthesis; (R)-pantothenate biosynthesis; (R)-pantoate from 3-methyl-2-oxobutanoate: step 1/2.</text>
</comment>
<dbReference type="GO" id="GO:0005739">
    <property type="term" value="C:mitochondrion"/>
    <property type="evidence" value="ECO:0007669"/>
    <property type="project" value="TreeGrafter"/>
</dbReference>
<evidence type="ECO:0000256" key="6">
    <source>
        <dbReference type="ARBA" id="ARBA00022857"/>
    </source>
</evidence>
<evidence type="ECO:0000256" key="4">
    <source>
        <dbReference type="ARBA" id="ARBA00012618"/>
    </source>
</evidence>
<name>F4PL25_CACFS</name>
<evidence type="ECO:0000256" key="1">
    <source>
        <dbReference type="ARBA" id="ARBA00005033"/>
    </source>
</evidence>
<sequence length="822" mass="90210">MSNSLSILSSTIVKQSQKSLISKLNNNNITYRTSFPSSSFSSSIHTSSTSFQIKNNNNNFTNNISYINNNNNNKSIFKLFNNNGINNNNNNRFYSVHTTPTNTPIEKKTTILDIKKKFESNIPITMVTAYDYCSAKEVDNAGIDMLLVGDSLGMVVLGEKGTSNVTMEQMIHHCKAAMKGVKRTFVVGDLPFGSFETSTRDAVANAFRLMKEGGVDAVKLEGGKKHAATIAAIVNAGMPVIGHIGLTPQSVSALGGFRLQGKTSEQAMSILEDALALQEAGCSAIVIEMVPEIVATQITKQLSIPTIGIGAGNGTSGQVLVYHDMLGLYSDFLPKFCKQYATLSKTIQDGLKEYKRETEQRQFPTQAHSFTMKQEESQMFIEKLNILNNHNQEESSTASNNKQNIDSLFSHFSNPNNINQSVKELMEREKAMETLTFVKDKKSNNNNNNKSTPLLTSIEQAKLNIVPDKKNKKKIAVIGAGAMGSFFSAKIASKEIADVWMVSAWKEHVEKINRDGLTFYNLKGEKEKIKSIRATLDAKEIIKDGYPDIVFVLVKSPATKQASLTASTIVAGNPNAIILTLQNGVGNREEIEQTITEKGYKNRVWQGVTSNGCYVVEPGIVRHTGSGPTYLAASPSIVSKSDYGMENRQDSKEEREALESLKDILINVGIESQVSNDIDALIWGKVVANAAINPLSAVLGVQNGYLINNEYPKSLMKKIVGEGMEVCRAKGIKLPYGDDTEQGFKYVTDIAQRTSSNYSSMLVDVIRGQPTEIKSINGVIVKEGERLDVNVSYNKMIMEMVLNRHPSLSSSSSSRSKSVQHL</sequence>
<dbReference type="GO" id="GO:0000287">
    <property type="term" value="F:magnesium ion binding"/>
    <property type="evidence" value="ECO:0007669"/>
    <property type="project" value="TreeGrafter"/>
</dbReference>
<dbReference type="CDD" id="cd06557">
    <property type="entry name" value="KPHMT-like"/>
    <property type="match status" value="1"/>
</dbReference>
<evidence type="ECO:0000313" key="12">
    <source>
        <dbReference type="Proteomes" id="UP000007797"/>
    </source>
</evidence>
<dbReference type="InterPro" id="IPR003700">
    <property type="entry name" value="Pantoate_hydroxy_MeTrfase"/>
</dbReference>
<accession>F4PL25</accession>
<dbReference type="InterPro" id="IPR013752">
    <property type="entry name" value="KPA_reductase"/>
</dbReference>
<dbReference type="PANTHER" id="PTHR20881:SF0">
    <property type="entry name" value="3-METHYL-2-OXOBUTANOATE HYDROXYMETHYLTRANSFERASE"/>
    <property type="match status" value="1"/>
</dbReference>
<dbReference type="OMA" id="MIMEMVL"/>
<gene>
    <name evidence="11" type="ORF">DFA_05379</name>
</gene>
<comment type="catalytic activity">
    <reaction evidence="8">
        <text>(6R)-5,10-methylene-5,6,7,8-tetrahydrofolate + 3-methyl-2-oxobutanoate + H2O = 2-dehydropantoate + (6S)-5,6,7,8-tetrahydrofolate</text>
        <dbReference type="Rhea" id="RHEA:11824"/>
        <dbReference type="ChEBI" id="CHEBI:11561"/>
        <dbReference type="ChEBI" id="CHEBI:11851"/>
        <dbReference type="ChEBI" id="CHEBI:15377"/>
        <dbReference type="ChEBI" id="CHEBI:15636"/>
        <dbReference type="ChEBI" id="CHEBI:57453"/>
        <dbReference type="EC" id="2.1.2.11"/>
    </reaction>
</comment>